<dbReference type="GO" id="GO:0046872">
    <property type="term" value="F:metal ion binding"/>
    <property type="evidence" value="ECO:0007669"/>
    <property type="project" value="UniProtKB-KW"/>
</dbReference>
<sequence length="180" mass="20220">MGGILSAFYRLFGSRERRILILGLDGAGKTTILYKLQVGEVVTTIPTIGFNVETVHYKNLKFQVWDLGGQTSIRPYWRCYYANTDAIIYVVDSMDRDRIGISKQELISMLEEEELKTAVLAVFANKQDIEGCMSVAQIASAFGLTSIKNRTYQIFKTSAVRGDGLTEAMDWLAETLNRQS</sequence>
<dbReference type="PANTHER" id="PTHR11711">
    <property type="entry name" value="ADP RIBOSYLATION FACTOR-RELATED"/>
    <property type="match status" value="1"/>
</dbReference>
<dbReference type="CDD" id="cd04151">
    <property type="entry name" value="Arl1"/>
    <property type="match status" value="1"/>
</dbReference>
<dbReference type="SUPFAM" id="SSF52540">
    <property type="entry name" value="P-loop containing nucleoside triphosphate hydrolases"/>
    <property type="match status" value="1"/>
</dbReference>
<dbReference type="Pfam" id="PF00025">
    <property type="entry name" value="Arf"/>
    <property type="match status" value="1"/>
</dbReference>
<dbReference type="Gene3D" id="3.40.50.300">
    <property type="entry name" value="P-loop containing nucleotide triphosphate hydrolases"/>
    <property type="match status" value="1"/>
</dbReference>
<dbReference type="EMBL" id="UZAE01002185">
    <property type="protein sequence ID" value="VDN99492.1"/>
    <property type="molecule type" value="Genomic_DNA"/>
</dbReference>
<comment type="similarity">
    <text evidence="1 9">Belongs to the small GTPase superfamily. Arf family.</text>
</comment>
<dbReference type="SMART" id="SM00178">
    <property type="entry name" value="SAR"/>
    <property type="match status" value="1"/>
</dbReference>
<keyword evidence="8" id="KW-0460">Magnesium</keyword>
<dbReference type="InterPro" id="IPR005225">
    <property type="entry name" value="Small_GTP-bd"/>
</dbReference>
<dbReference type="SMART" id="SM00175">
    <property type="entry name" value="RAB"/>
    <property type="match status" value="1"/>
</dbReference>
<evidence type="ECO:0000256" key="9">
    <source>
        <dbReference type="RuleBase" id="RU003925"/>
    </source>
</evidence>
<evidence type="ECO:0000256" key="1">
    <source>
        <dbReference type="ARBA" id="ARBA00010290"/>
    </source>
</evidence>
<protein>
    <recommendedName>
        <fullName evidence="6">ADP-ribosylation factor-like protein 1</fullName>
    </recommendedName>
</protein>
<keyword evidence="8" id="KW-0479">Metal-binding</keyword>
<keyword evidence="11" id="KW-1185">Reference proteome</keyword>
<evidence type="ECO:0000256" key="5">
    <source>
        <dbReference type="ARBA" id="ARBA00023288"/>
    </source>
</evidence>
<dbReference type="Proteomes" id="UP000278807">
    <property type="component" value="Unassembled WGS sequence"/>
</dbReference>
<evidence type="ECO:0000313" key="12">
    <source>
        <dbReference type="WBParaSite" id="HNAJ_0000363501-mRNA-1"/>
    </source>
</evidence>
<feature type="binding site" evidence="8">
    <location>
        <position position="47"/>
    </location>
    <ligand>
        <name>Mg(2+)</name>
        <dbReference type="ChEBI" id="CHEBI:18420"/>
    </ligand>
</feature>
<feature type="binding site" evidence="8">
    <location>
        <position position="30"/>
    </location>
    <ligand>
        <name>Mg(2+)</name>
        <dbReference type="ChEBI" id="CHEBI:18420"/>
    </ligand>
</feature>
<accession>A0A0R3T996</accession>
<feature type="binding site" evidence="7">
    <location>
        <position position="69"/>
    </location>
    <ligand>
        <name>GTP</name>
        <dbReference type="ChEBI" id="CHEBI:37565"/>
    </ligand>
</feature>
<keyword evidence="4 7" id="KW-0342">GTP-binding</keyword>
<dbReference type="PROSITE" id="PS51417">
    <property type="entry name" value="ARF"/>
    <property type="match status" value="1"/>
</dbReference>
<feature type="binding site" evidence="7">
    <location>
        <begin position="125"/>
        <end position="128"/>
    </location>
    <ligand>
        <name>GTP</name>
        <dbReference type="ChEBI" id="CHEBI:37565"/>
    </ligand>
</feature>
<dbReference type="WBParaSite" id="HNAJ_0000363501-mRNA-1">
    <property type="protein sequence ID" value="HNAJ_0000363501-mRNA-1"/>
    <property type="gene ID" value="HNAJ_0000363501"/>
</dbReference>
<evidence type="ECO:0000256" key="2">
    <source>
        <dbReference type="ARBA" id="ARBA00022707"/>
    </source>
</evidence>
<proteinExistence type="inferred from homology"/>
<dbReference type="NCBIfam" id="TIGR00231">
    <property type="entry name" value="small_GTP"/>
    <property type="match status" value="1"/>
</dbReference>
<organism evidence="12">
    <name type="scientific">Rodentolepis nana</name>
    <name type="common">Dwarf tapeworm</name>
    <name type="synonym">Hymenolepis nana</name>
    <dbReference type="NCBI Taxonomy" id="102285"/>
    <lineage>
        <taxon>Eukaryota</taxon>
        <taxon>Metazoa</taxon>
        <taxon>Spiralia</taxon>
        <taxon>Lophotrochozoa</taxon>
        <taxon>Platyhelminthes</taxon>
        <taxon>Cestoda</taxon>
        <taxon>Eucestoda</taxon>
        <taxon>Cyclophyllidea</taxon>
        <taxon>Hymenolepididae</taxon>
        <taxon>Rodentolepis</taxon>
    </lineage>
</organism>
<evidence type="ECO:0000313" key="10">
    <source>
        <dbReference type="EMBL" id="VDN99492.1"/>
    </source>
</evidence>
<dbReference type="GO" id="GO:0003924">
    <property type="term" value="F:GTPase activity"/>
    <property type="evidence" value="ECO:0007669"/>
    <property type="project" value="InterPro"/>
</dbReference>
<dbReference type="InterPro" id="IPR024156">
    <property type="entry name" value="Small_GTPase_ARF"/>
</dbReference>
<keyword evidence="5" id="KW-0449">Lipoprotein</keyword>
<keyword evidence="2" id="KW-0519">Myristate</keyword>
<dbReference type="SMART" id="SM00177">
    <property type="entry name" value="ARF"/>
    <property type="match status" value="1"/>
</dbReference>
<name>A0A0R3T996_RODNA</name>
<dbReference type="FunFam" id="3.40.50.300:FF:000306">
    <property type="entry name" value="ADP-ribosylation factor-like protein 1"/>
    <property type="match status" value="1"/>
</dbReference>
<evidence type="ECO:0000256" key="4">
    <source>
        <dbReference type="ARBA" id="ARBA00023134"/>
    </source>
</evidence>
<dbReference type="OrthoDB" id="2011769at2759"/>
<evidence type="ECO:0000256" key="3">
    <source>
        <dbReference type="ARBA" id="ARBA00022741"/>
    </source>
</evidence>
<feature type="binding site" evidence="7">
    <location>
        <begin position="23"/>
        <end position="30"/>
    </location>
    <ligand>
        <name>GTP</name>
        <dbReference type="ChEBI" id="CHEBI:37565"/>
    </ligand>
</feature>
<evidence type="ECO:0000313" key="11">
    <source>
        <dbReference type="Proteomes" id="UP000278807"/>
    </source>
</evidence>
<gene>
    <name evidence="10" type="ORF">HNAJ_LOCUS3633</name>
</gene>
<dbReference type="AlphaFoldDB" id="A0A0R3T996"/>
<reference evidence="10 11" key="2">
    <citation type="submission" date="2018-11" db="EMBL/GenBank/DDBJ databases">
        <authorList>
            <consortium name="Pathogen Informatics"/>
        </authorList>
    </citation>
    <scope>NUCLEOTIDE SEQUENCE [LARGE SCALE GENOMIC DNA]</scope>
</reference>
<dbReference type="STRING" id="102285.A0A0R3T996"/>
<evidence type="ECO:0000256" key="7">
    <source>
        <dbReference type="PIRSR" id="PIRSR606689-1"/>
    </source>
</evidence>
<dbReference type="InterPro" id="IPR006689">
    <property type="entry name" value="Small_GTPase_ARF/SAR"/>
</dbReference>
<dbReference type="GO" id="GO:0005525">
    <property type="term" value="F:GTP binding"/>
    <property type="evidence" value="ECO:0007669"/>
    <property type="project" value="UniProtKB-KW"/>
</dbReference>
<evidence type="ECO:0000256" key="8">
    <source>
        <dbReference type="PIRSR" id="PIRSR606689-2"/>
    </source>
</evidence>
<evidence type="ECO:0000256" key="6">
    <source>
        <dbReference type="ARBA" id="ARBA00040615"/>
    </source>
</evidence>
<dbReference type="PRINTS" id="PR00328">
    <property type="entry name" value="SAR1GTPBP"/>
</dbReference>
<keyword evidence="3 7" id="KW-0547">Nucleotide-binding</keyword>
<reference evidence="12" key="1">
    <citation type="submission" date="2017-02" db="UniProtKB">
        <authorList>
            <consortium name="WormBaseParasite"/>
        </authorList>
    </citation>
    <scope>IDENTIFICATION</scope>
</reference>
<dbReference type="InterPro" id="IPR027417">
    <property type="entry name" value="P-loop_NTPase"/>
</dbReference>